<dbReference type="PANTHER" id="PTHR32305">
    <property type="match status" value="1"/>
</dbReference>
<dbReference type="PANTHER" id="PTHR32305:SF15">
    <property type="entry name" value="PROTEIN RHSA-RELATED"/>
    <property type="match status" value="1"/>
</dbReference>
<dbReference type="NCBIfam" id="TIGR03696">
    <property type="entry name" value="Rhs_assc_core"/>
    <property type="match status" value="1"/>
</dbReference>
<comment type="subcellular location">
    <subcellularLocation>
        <location evidence="1">Secreted</location>
    </subcellularLocation>
</comment>
<feature type="compositionally biased region" description="Polar residues" evidence="5">
    <location>
        <begin position="1448"/>
        <end position="1461"/>
    </location>
</feature>
<evidence type="ECO:0000256" key="5">
    <source>
        <dbReference type="SAM" id="MobiDB-lite"/>
    </source>
</evidence>
<dbReference type="Proteomes" id="UP000445144">
    <property type="component" value="Unassembled WGS sequence"/>
</dbReference>
<dbReference type="InterPro" id="IPR050708">
    <property type="entry name" value="T6SS_VgrG/RHS"/>
</dbReference>
<dbReference type="InterPro" id="IPR003284">
    <property type="entry name" value="Sal_SpvB"/>
</dbReference>
<dbReference type="InterPro" id="IPR006530">
    <property type="entry name" value="YD"/>
</dbReference>
<evidence type="ECO:0000313" key="6">
    <source>
        <dbReference type="EMBL" id="CAA7193820.1"/>
    </source>
</evidence>
<dbReference type="GO" id="GO:0016787">
    <property type="term" value="F:hydrolase activity"/>
    <property type="evidence" value="ECO:0007669"/>
    <property type="project" value="UniProtKB-KW"/>
</dbReference>
<name>A0A6N4WZD6_9FLAO</name>
<organism evidence="6 7">
    <name type="scientific">Chryseobacterium potabilaquae</name>
    <dbReference type="NCBI Taxonomy" id="2675057"/>
    <lineage>
        <taxon>Bacteria</taxon>
        <taxon>Pseudomonadati</taxon>
        <taxon>Bacteroidota</taxon>
        <taxon>Flavobacteriia</taxon>
        <taxon>Flavobacteriales</taxon>
        <taxon>Weeksellaceae</taxon>
        <taxon>Chryseobacterium group</taxon>
        <taxon>Chryseobacterium</taxon>
    </lineage>
</organism>
<dbReference type="Pfam" id="PF05593">
    <property type="entry name" value="RHS_repeat"/>
    <property type="match status" value="1"/>
</dbReference>
<dbReference type="InterPro" id="IPR028994">
    <property type="entry name" value="Integrin_alpha_N"/>
</dbReference>
<reference evidence="6 7" key="1">
    <citation type="submission" date="2020-01" db="EMBL/GenBank/DDBJ databases">
        <authorList>
            <person name="Rodrigo-Torres L."/>
            <person name="Arahal R. D."/>
            <person name="Lucena T."/>
        </authorList>
    </citation>
    <scope>NUCLEOTIDE SEQUENCE [LARGE SCALE GENOMIC DNA]</scope>
    <source>
        <strain evidence="6 7">CECT 9293</strain>
    </source>
</reference>
<dbReference type="RefSeq" id="WP_162031218.1">
    <property type="nucleotide sequence ID" value="NZ_CACVBR010000001.1"/>
</dbReference>
<sequence>MKIFYSIIISCISILGYSQTYQSESKSGKVSSLSGSHIISDPPKEIQSAGAISPQVQNFHDTKGDIEVTKAGQLQYTLAIELPQGIKKTAPNISLIYTSGGQNGLAGYGWNLSGLTSISRVGRNLEKDGITKRVQLDYSDYYSFNGQRLILKSGEYGKDGAEYVTEQYSTIKIKSIGAIIGSTWQGPEYWEVTFDNGSQAWYGSTISGNSQARTPVDYNIVKSKDIHGNYITYNYILDRNVSVISTIQWGGNENKNTPHCNKIEFIFQARPKPETAYIKGVEFSQSKLLESIIVSTNNKQYKKYNVSYKKDLQETAYRYLDKITVFNSKNEEANPVIFTYEKSMDIPNPNIDTWHNTNVVMHDYKTDLFGDFDGDGKLDLIKYHSSTPPHFPQAGLYFYKNIYKDVTYNGPQVYVGNSISEIEFKDAIAVNLKNNNLVSNRQGFVTRKNVINPSTSKSDLELSFYGITDNNEVVLYYKKTIPNASYDRTVGTTQQGTETTVIGLKNIDFNGDGLSELVLRLHDRRCWRTDINNVAKLPFTCKNSKRFYVIDPDEKIPDNQWFYNLSLYNDDNEDPFADYKAGDFNGDGVFDFLKMDQNKKPFLITFQKNDQGRYISYIAPFNPINNEIIKGMWKDGLTGDYNGDGLSDILIPHSDNSELWYLYTSTGNGFKEETRNFEKQHRSRTITRRVDDDISVANPRTFVAFDINNDGKTELISLQSSRYYQKEYNQDNPAQGVKYRVSSGSAVNVLSTFGGGHHPLYSDHTGGTIIYLNSGNIDSILAPWISDKIGLPVDHLAGAMLKKIALISVVPSGGMIPMEWHKYYDISMEGRIKSISQGSITTDVIYKQLDKSVNPGLYEVDKTESYPYVEINQSTGMYVVSQLTQSTTSEKKLKQDFRYRGLTSNILGRGMIGFRKTIRSSWYADGFENTKVWSGIEIDPLNEGIPVKEWSIRTNDETKIFPADISENNTQLLSFKSTSYQIDKILNGQVVTTIPETDKNKVVTVILPKTSKEKDFLTGSISENSISYGEYYLPSQTISKINTTYAVKTSNYLYSNNPSGVGVNYYIGRPTSKTEIVQAYGDTKSGKEEYTYNNNAIKTIKKWNRDNTGYLMETYSYDGFGNITQKVTSNSVDSGVQTTAFQYEASGRFVNKKTDNLGLETGITYNDWGQVVTQTDPLGNTLANTYDNWGKLLTSTTNIEGTTAYEYEKDNNSNVTITQSDSDGNISKIFTNKLGQTYKTLTKTFGQGRFVSKEMEYDLLGRKIKESEPYFEGQSPDQFNNILYDDSVVPAKVTTTSSNGKKTETFVSGLMTTNKELNGYGRTTSKTQDALGNIVHSTDKGGMLRFSYNAAGEQIRAQYTENIVTTKYDSWGRKSEFNDPSNGIYKYEYNGFGQPKKIISPKGTKEYTYNNLGQLVSQKELSTADGGQTTNKTISFTYNDKGLLTSKSGTSKGQPYSSAVSYDSHGRLASSSENSNGKQFIQKGIIYDNKGRIMSYERQLRSSGVISTVQIENVYNPWSGELYQIKDKPTGKILWELKETNNKGQVLKAKLGAAEINNTYDVYGFLTNVNHSSTVKPSILQLSYSFDAVKNELKSRTTGGDFNIIESFDYDDNNRLINWTTPLTGIKPPANRNVYDIKGRITQNDQVGNIKFENTAKIYQPTGMTLNTAGTQNYDNNLIQSVVYNENNDPVFLDGEKGDVAFGYGLTNMRQRVSYGGNFSANGEGKFTKFYSEDGSFEVVKNNVTGKEKHILYIDGTPYESNIVYLKNFEENSGSYKFLHKDYLGSILAISDEAGNKLEQRHFDASGDLTALALENGVPIMMKNIITIFSKNCLIDRGYTSHEHFEEVGIIHMNGRLYDPLLRRFLNADENIQDPYNTQNYNKYGYVLNNPMMYTDPNGEFWWWAAGAIVGGYLNGVKANGSWNPGKWNWEKTWSAVLGGAIGGAAISGTLGNITNNPGAIKSFLPGIVSGGLNSAFTGSNFLSGAIGGIAYTSNVFGNSITSIDIADVGLDRIKNRIDTELDYADANNSSGGASTDAYGDVLNWFNEKDRGLYKVAQNDPGVPKGTIRIYAHGNVKLLVGPDGISIRTPEQLDTVLMERSPTWKNYRKNGGPIKIELMSCNTGRTSNGIASRISKAFMFSTVIAPNNYFVAGRDGSWSGVASQYRLVNPGKWNYFVNGQNIRGIYDKYFYSK</sequence>
<dbReference type="SUPFAM" id="SSF69318">
    <property type="entry name" value="Integrin alpha N-terminal domain"/>
    <property type="match status" value="1"/>
</dbReference>
<dbReference type="EC" id="3.1.-.-" evidence="6"/>
<keyword evidence="7" id="KW-1185">Reference proteome</keyword>
<dbReference type="Gene3D" id="2.180.10.10">
    <property type="entry name" value="RHS repeat-associated core"/>
    <property type="match status" value="1"/>
</dbReference>
<evidence type="ECO:0000256" key="4">
    <source>
        <dbReference type="ARBA" id="ARBA00023026"/>
    </source>
</evidence>
<dbReference type="EMBL" id="CACVBR010000001">
    <property type="protein sequence ID" value="CAA7193820.1"/>
    <property type="molecule type" value="Genomic_DNA"/>
</dbReference>
<dbReference type="NCBIfam" id="TIGR01643">
    <property type="entry name" value="YD_repeat_2x"/>
    <property type="match status" value="1"/>
</dbReference>
<dbReference type="Pfam" id="PF03534">
    <property type="entry name" value="SpvB"/>
    <property type="match status" value="1"/>
</dbReference>
<evidence type="ECO:0000256" key="1">
    <source>
        <dbReference type="ARBA" id="ARBA00004613"/>
    </source>
</evidence>
<evidence type="ECO:0000256" key="2">
    <source>
        <dbReference type="ARBA" id="ARBA00022525"/>
    </source>
</evidence>
<gene>
    <name evidence="6" type="primary">rhsC</name>
    <name evidence="6" type="ORF">CHRY9293_00231</name>
</gene>
<keyword evidence="3" id="KW-0732">Signal</keyword>
<dbReference type="GO" id="GO:0005737">
    <property type="term" value="C:cytoplasm"/>
    <property type="evidence" value="ECO:0007669"/>
    <property type="project" value="InterPro"/>
</dbReference>
<accession>A0A6N4WZD6</accession>
<dbReference type="GO" id="GO:0005576">
    <property type="term" value="C:extracellular region"/>
    <property type="evidence" value="ECO:0007669"/>
    <property type="project" value="UniProtKB-SubCell"/>
</dbReference>
<evidence type="ECO:0000256" key="3">
    <source>
        <dbReference type="ARBA" id="ARBA00022729"/>
    </source>
</evidence>
<dbReference type="InterPro" id="IPR022385">
    <property type="entry name" value="Rhs_assc_core"/>
</dbReference>
<feature type="region of interest" description="Disordered" evidence="5">
    <location>
        <begin position="1448"/>
        <end position="1475"/>
    </location>
</feature>
<evidence type="ECO:0000313" key="7">
    <source>
        <dbReference type="Proteomes" id="UP000445144"/>
    </source>
</evidence>
<dbReference type="InterPro" id="IPR013517">
    <property type="entry name" value="FG-GAP"/>
</dbReference>
<dbReference type="InterPro" id="IPR031325">
    <property type="entry name" value="RHS_repeat"/>
</dbReference>
<dbReference type="Pfam" id="PF13517">
    <property type="entry name" value="FG-GAP_3"/>
    <property type="match status" value="1"/>
</dbReference>
<keyword evidence="2" id="KW-0964">Secreted</keyword>
<protein>
    <submittedName>
        <fullName evidence="6">Deoxyribonuclease RhsC</fullName>
        <ecNumber evidence="6">3.1.-.-</ecNumber>
    </submittedName>
</protein>
<proteinExistence type="predicted"/>
<keyword evidence="4" id="KW-0843">Virulence</keyword>
<keyword evidence="6" id="KW-0378">Hydrolase</keyword>